<keyword evidence="3" id="KW-1185">Reference proteome</keyword>
<dbReference type="InterPro" id="IPR021109">
    <property type="entry name" value="Peptidase_aspartic_dom_sf"/>
</dbReference>
<dbReference type="HOGENOM" id="CLU_395911_0_0_1"/>
<evidence type="ECO:0000256" key="1">
    <source>
        <dbReference type="SAM" id="MobiDB-lite"/>
    </source>
</evidence>
<dbReference type="Gene3D" id="2.40.70.10">
    <property type="entry name" value="Acid Proteases"/>
    <property type="match status" value="1"/>
</dbReference>
<dbReference type="KEGG" id="mlr:MELLADRAFT_105145"/>
<organism evidence="3">
    <name type="scientific">Melampsora larici-populina (strain 98AG31 / pathotype 3-4-7)</name>
    <name type="common">Poplar leaf rust fungus</name>
    <dbReference type="NCBI Taxonomy" id="747676"/>
    <lineage>
        <taxon>Eukaryota</taxon>
        <taxon>Fungi</taxon>
        <taxon>Dikarya</taxon>
        <taxon>Basidiomycota</taxon>
        <taxon>Pucciniomycotina</taxon>
        <taxon>Pucciniomycetes</taxon>
        <taxon>Pucciniales</taxon>
        <taxon>Melampsoraceae</taxon>
        <taxon>Melampsora</taxon>
    </lineage>
</organism>
<dbReference type="RefSeq" id="XP_007408540.1">
    <property type="nucleotide sequence ID" value="XM_007408478.1"/>
</dbReference>
<gene>
    <name evidence="2" type="ORF">MELLADRAFT_105145</name>
</gene>
<feature type="compositionally biased region" description="Polar residues" evidence="1">
    <location>
        <begin position="1"/>
        <end position="17"/>
    </location>
</feature>
<feature type="compositionally biased region" description="Basic and acidic residues" evidence="1">
    <location>
        <begin position="345"/>
        <end position="355"/>
    </location>
</feature>
<evidence type="ECO:0000313" key="3">
    <source>
        <dbReference type="Proteomes" id="UP000001072"/>
    </source>
</evidence>
<dbReference type="SUPFAM" id="SSF50630">
    <property type="entry name" value="Acid proteases"/>
    <property type="match status" value="1"/>
</dbReference>
<sequence length="696" mass="78831">MAPNTRSNSSRASSIAGPTTDVGHEHRRSEQPTSSSRKQSASTTASKRLYEEPLSGGDRSASTTQRPLQGMGSSEEPTGPTSFQKGNHQRKSVPPGTFQEDRLQITDEQDEQLESSSLGLEHVRNQEEGQTPSIRSAIASKSEQRRAISTTPDHDTRGIDTSIAPRGRDSSEELDLTVLPLDRELINPMFHHLKLYLDPLVTSNDKLLNEIQTIESLVKTCDPSRRIDSVQRAIMDLQLQNSAKVQEEETALTRLHNEEVIKLLSNLTLEKRRQHDNKGHEINKAPEVREHDTPPHMREVIPREVYKRKSPFKQKDQLNQQRADIEEEESWINHRESSEQINKGKNKEPTIKSEEPPDNSLRIIHTDSMSWLVKQRKRLQAAQPGASKDEVIDKVLDQCPGNLDHAVRSRLGEQNDFVSFTKVFEQVVKRTTIGREKPQMRGNQDWKTQATSGSSSANKPAIAKPAVVRVPGKCDTCGSTESGHDFRACRRKSKGVNMIDQEPSDEETPAVEDLEINFHDDEDSMYDDGEYRAVQEESSHTADISNLEEVFEVMDISCLEITDKRRPVFVDRRNIVPKLGSPFLTTMCNSWKMSMLIDTGACNSLITPRILDKIWLHWEKDAKRPKHNRKYFSASGKMEAIGEITLPIHFLHETDPCILMIDFFIIENARHVEVILGADMMNLYGNELYISANSRN</sequence>
<feature type="region of interest" description="Disordered" evidence="1">
    <location>
        <begin position="434"/>
        <end position="464"/>
    </location>
</feature>
<feature type="region of interest" description="Disordered" evidence="1">
    <location>
        <begin position="1"/>
        <end position="98"/>
    </location>
</feature>
<dbReference type="STRING" id="747676.F4RGS3"/>
<dbReference type="InParanoid" id="F4RGS3"/>
<protein>
    <submittedName>
        <fullName evidence="2">Uncharacterized protein</fullName>
    </submittedName>
</protein>
<dbReference type="AlphaFoldDB" id="F4RGS3"/>
<dbReference type="VEuPathDB" id="FungiDB:MELLADRAFT_105145"/>
<feature type="region of interest" description="Disordered" evidence="1">
    <location>
        <begin position="121"/>
        <end position="170"/>
    </location>
</feature>
<feature type="compositionally biased region" description="Basic and acidic residues" evidence="1">
    <location>
        <begin position="142"/>
        <end position="158"/>
    </location>
</feature>
<proteinExistence type="predicted"/>
<accession>F4RGS3</accession>
<evidence type="ECO:0000313" key="2">
    <source>
        <dbReference type="EMBL" id="EGG08342.1"/>
    </source>
</evidence>
<name>F4RGS3_MELLP</name>
<dbReference type="EMBL" id="GL883101">
    <property type="protein sequence ID" value="EGG08342.1"/>
    <property type="molecule type" value="Genomic_DNA"/>
</dbReference>
<feature type="compositionally biased region" description="Polar residues" evidence="1">
    <location>
        <begin position="60"/>
        <end position="86"/>
    </location>
</feature>
<dbReference type="Proteomes" id="UP000001072">
    <property type="component" value="Unassembled WGS sequence"/>
</dbReference>
<dbReference type="CDD" id="cd00303">
    <property type="entry name" value="retropepsin_like"/>
    <property type="match status" value="1"/>
</dbReference>
<feature type="compositionally biased region" description="Polar residues" evidence="1">
    <location>
        <begin position="31"/>
        <end position="46"/>
    </location>
</feature>
<dbReference type="OrthoDB" id="3250101at2759"/>
<reference evidence="3" key="1">
    <citation type="journal article" date="2011" name="Proc. Natl. Acad. Sci. U.S.A.">
        <title>Obligate biotrophy features unraveled by the genomic analysis of rust fungi.</title>
        <authorList>
            <person name="Duplessis S."/>
            <person name="Cuomo C.A."/>
            <person name="Lin Y.-C."/>
            <person name="Aerts A."/>
            <person name="Tisserant E."/>
            <person name="Veneault-Fourrey C."/>
            <person name="Joly D.L."/>
            <person name="Hacquard S."/>
            <person name="Amselem J."/>
            <person name="Cantarel B.L."/>
            <person name="Chiu R."/>
            <person name="Coutinho P.M."/>
            <person name="Feau N."/>
            <person name="Field M."/>
            <person name="Frey P."/>
            <person name="Gelhaye E."/>
            <person name="Goldberg J."/>
            <person name="Grabherr M.G."/>
            <person name="Kodira C.D."/>
            <person name="Kohler A."/>
            <person name="Kuees U."/>
            <person name="Lindquist E.A."/>
            <person name="Lucas S.M."/>
            <person name="Mago R."/>
            <person name="Mauceli E."/>
            <person name="Morin E."/>
            <person name="Murat C."/>
            <person name="Pangilinan J.L."/>
            <person name="Park R."/>
            <person name="Pearson M."/>
            <person name="Quesneville H."/>
            <person name="Rouhier N."/>
            <person name="Sakthikumar S."/>
            <person name="Salamov A.A."/>
            <person name="Schmutz J."/>
            <person name="Selles B."/>
            <person name="Shapiro H."/>
            <person name="Tanguay P."/>
            <person name="Tuskan G.A."/>
            <person name="Henrissat B."/>
            <person name="Van de Peer Y."/>
            <person name="Rouze P."/>
            <person name="Ellis J.G."/>
            <person name="Dodds P.N."/>
            <person name="Schein J.E."/>
            <person name="Zhong S."/>
            <person name="Hamelin R.C."/>
            <person name="Grigoriev I.V."/>
            <person name="Szabo L.J."/>
            <person name="Martin F."/>
        </authorList>
    </citation>
    <scope>NUCLEOTIDE SEQUENCE [LARGE SCALE GENOMIC DNA]</scope>
    <source>
        <strain evidence="3">98AG31 / pathotype 3-4-7</strain>
    </source>
</reference>
<feature type="compositionally biased region" description="Polar residues" evidence="1">
    <location>
        <begin position="441"/>
        <end position="458"/>
    </location>
</feature>
<feature type="region of interest" description="Disordered" evidence="1">
    <location>
        <begin position="307"/>
        <end position="361"/>
    </location>
</feature>
<dbReference type="GeneID" id="18922512"/>